<reference evidence="2 3" key="1">
    <citation type="submission" date="2016-10" db="EMBL/GenBank/DDBJ databases">
        <authorList>
            <person name="de Groot N.N."/>
        </authorList>
    </citation>
    <scope>NUCLEOTIDE SEQUENCE [LARGE SCALE GENOMIC DNA]</scope>
    <source>
        <strain evidence="2 3">GAS522</strain>
    </source>
</reference>
<evidence type="ECO:0000313" key="2">
    <source>
        <dbReference type="EMBL" id="SED99261.1"/>
    </source>
</evidence>
<dbReference type="InterPro" id="IPR036291">
    <property type="entry name" value="NAD(P)-bd_dom_sf"/>
</dbReference>
<dbReference type="EMBL" id="FNTI01000001">
    <property type="protein sequence ID" value="SED99261.1"/>
    <property type="molecule type" value="Genomic_DNA"/>
</dbReference>
<accession>A0A1H5F788</accession>
<dbReference type="InterPro" id="IPR011032">
    <property type="entry name" value="GroES-like_sf"/>
</dbReference>
<dbReference type="InterPro" id="IPR052585">
    <property type="entry name" value="Lipid_raft_assoc_Zn_ADH"/>
</dbReference>
<dbReference type="InterPro" id="IPR013149">
    <property type="entry name" value="ADH-like_C"/>
</dbReference>
<dbReference type="AlphaFoldDB" id="A0A1H5F788"/>
<proteinExistence type="predicted"/>
<dbReference type="PANTHER" id="PTHR43482">
    <property type="entry name" value="PROTEIN AST1-RELATED"/>
    <property type="match status" value="1"/>
</dbReference>
<evidence type="ECO:0000313" key="3">
    <source>
        <dbReference type="Proteomes" id="UP000183208"/>
    </source>
</evidence>
<dbReference type="SUPFAM" id="SSF50129">
    <property type="entry name" value="GroES-like"/>
    <property type="match status" value="1"/>
</dbReference>
<evidence type="ECO:0000259" key="1">
    <source>
        <dbReference type="SMART" id="SM00829"/>
    </source>
</evidence>
<dbReference type="SMART" id="SM00829">
    <property type="entry name" value="PKS_ER"/>
    <property type="match status" value="1"/>
</dbReference>
<gene>
    <name evidence="2" type="ORF">SAMN05444171_5900</name>
</gene>
<protein>
    <submittedName>
        <fullName evidence="2">NADPH:quinone reductase</fullName>
    </submittedName>
</protein>
<dbReference type="SUPFAM" id="SSF51735">
    <property type="entry name" value="NAD(P)-binding Rossmann-fold domains"/>
    <property type="match status" value="1"/>
</dbReference>
<sequence length="340" mass="35863">MPVAQKPDAHSMTVQARCVRLSAKVADAASLAPVIETHALSRAENELLIEVKAAAVNPSDVKAATGLMPYAVFPRTSGRDYAGVVIDGPQGWIGREVFGSSGDLGIRRDGTHATHLAVEADAVVEKPKGLSWEEAAGIGVPFVTAMEGLRRAGIPTNGETVLVMGVNGKVGQAATQIASWHGARVIGVVRRNEPYEGHANSQVEVIDASTTEVATRVRELTGGKGADIVFNTVGDPYFEAAHKSLALRGRQILIAAVDRIVQFNILEFYRGQHTYVGIDTLGLSSIATGAVLRELGPGFAGGHLKPFPIKPNAIYPLQQAKAAFVAVAGSSRDRVILRPA</sequence>
<dbReference type="Pfam" id="PF08240">
    <property type="entry name" value="ADH_N"/>
    <property type="match status" value="1"/>
</dbReference>
<dbReference type="PANTHER" id="PTHR43482:SF1">
    <property type="entry name" value="PROTEIN AST1-RELATED"/>
    <property type="match status" value="1"/>
</dbReference>
<dbReference type="Pfam" id="PF00107">
    <property type="entry name" value="ADH_zinc_N"/>
    <property type="match status" value="1"/>
</dbReference>
<dbReference type="InterPro" id="IPR013154">
    <property type="entry name" value="ADH-like_N"/>
</dbReference>
<name>A0A1H5F788_9BRAD</name>
<organism evidence="2 3">
    <name type="scientific">Bradyrhizobium lablabi</name>
    <dbReference type="NCBI Taxonomy" id="722472"/>
    <lineage>
        <taxon>Bacteria</taxon>
        <taxon>Pseudomonadati</taxon>
        <taxon>Pseudomonadota</taxon>
        <taxon>Alphaproteobacteria</taxon>
        <taxon>Hyphomicrobiales</taxon>
        <taxon>Nitrobacteraceae</taxon>
        <taxon>Bradyrhizobium</taxon>
    </lineage>
</organism>
<feature type="domain" description="Enoyl reductase (ER)" evidence="1">
    <location>
        <begin position="26"/>
        <end position="337"/>
    </location>
</feature>
<dbReference type="InterPro" id="IPR020843">
    <property type="entry name" value="ER"/>
</dbReference>
<dbReference type="Gene3D" id="3.40.50.720">
    <property type="entry name" value="NAD(P)-binding Rossmann-like Domain"/>
    <property type="match status" value="1"/>
</dbReference>
<dbReference type="GO" id="GO:0016491">
    <property type="term" value="F:oxidoreductase activity"/>
    <property type="evidence" value="ECO:0007669"/>
    <property type="project" value="InterPro"/>
</dbReference>
<dbReference type="Gene3D" id="3.90.180.10">
    <property type="entry name" value="Medium-chain alcohol dehydrogenases, catalytic domain"/>
    <property type="match status" value="1"/>
</dbReference>
<dbReference type="Proteomes" id="UP000183208">
    <property type="component" value="Unassembled WGS sequence"/>
</dbReference>